<proteinExistence type="predicted"/>
<dbReference type="GO" id="GO:0006261">
    <property type="term" value="P:DNA-templated DNA replication"/>
    <property type="evidence" value="ECO:0007669"/>
    <property type="project" value="TreeGrafter"/>
</dbReference>
<evidence type="ECO:0000256" key="2">
    <source>
        <dbReference type="ARBA" id="ARBA00022741"/>
    </source>
</evidence>
<dbReference type="GO" id="GO:0005524">
    <property type="term" value="F:ATP binding"/>
    <property type="evidence" value="ECO:0007669"/>
    <property type="project" value="UniProtKB-KW"/>
</dbReference>
<evidence type="ECO:0000313" key="6">
    <source>
        <dbReference type="WBParaSite" id="ECPE_0001828601-mRNA-1"/>
    </source>
</evidence>
<keyword evidence="5" id="KW-1185">Reference proteome</keyword>
<evidence type="ECO:0000313" key="5">
    <source>
        <dbReference type="Proteomes" id="UP000272942"/>
    </source>
</evidence>
<dbReference type="GO" id="GO:0005634">
    <property type="term" value="C:nucleus"/>
    <property type="evidence" value="ECO:0007669"/>
    <property type="project" value="TreeGrafter"/>
</dbReference>
<dbReference type="InterPro" id="IPR027417">
    <property type="entry name" value="P-loop_NTPase"/>
</dbReference>
<keyword evidence="1" id="KW-0235">DNA replication</keyword>
<dbReference type="Proteomes" id="UP000272942">
    <property type="component" value="Unassembled WGS sequence"/>
</dbReference>
<dbReference type="EMBL" id="UZAN01076117">
    <property type="protein sequence ID" value="VDP95904.1"/>
    <property type="molecule type" value="Genomic_DNA"/>
</dbReference>
<evidence type="ECO:0000313" key="4">
    <source>
        <dbReference type="EMBL" id="VDP95904.1"/>
    </source>
</evidence>
<dbReference type="Gene3D" id="3.40.50.300">
    <property type="entry name" value="P-loop containing nucleotide triphosphate hydrolases"/>
    <property type="match status" value="1"/>
</dbReference>
<sequence>MSGLTIRETKVREKPLYSERVLELNASDERGIEVIRQKVKTFAHLAVSGGTASTNGPPPYKLIVLDEADSMTAPAQVGLWCNYFDGTRLNILFGLKSFAPSCLPCILRRSNM</sequence>
<dbReference type="GO" id="GO:0003689">
    <property type="term" value="F:DNA clamp loader activity"/>
    <property type="evidence" value="ECO:0007669"/>
    <property type="project" value="TreeGrafter"/>
</dbReference>
<protein>
    <submittedName>
        <fullName evidence="6">ATP-binding protein</fullName>
    </submittedName>
</protein>
<dbReference type="AlphaFoldDB" id="A0A183BGA1"/>
<name>A0A183BGA1_9TREM</name>
<accession>A0A183BGA1</accession>
<organism evidence="6">
    <name type="scientific">Echinostoma caproni</name>
    <dbReference type="NCBI Taxonomy" id="27848"/>
    <lineage>
        <taxon>Eukaryota</taxon>
        <taxon>Metazoa</taxon>
        <taxon>Spiralia</taxon>
        <taxon>Lophotrochozoa</taxon>
        <taxon>Platyhelminthes</taxon>
        <taxon>Trematoda</taxon>
        <taxon>Digenea</taxon>
        <taxon>Plagiorchiida</taxon>
        <taxon>Echinostomata</taxon>
        <taxon>Echinostomatoidea</taxon>
        <taxon>Echinostomatidae</taxon>
        <taxon>Echinostoma</taxon>
    </lineage>
</organism>
<keyword evidence="3" id="KW-0067">ATP-binding</keyword>
<dbReference type="PANTHER" id="PTHR11669">
    <property type="entry name" value="REPLICATION FACTOR C / DNA POLYMERASE III GAMMA-TAU SUBUNIT"/>
    <property type="match status" value="1"/>
</dbReference>
<dbReference type="InterPro" id="IPR050238">
    <property type="entry name" value="DNA_Rep/Repair_Clamp_Loader"/>
</dbReference>
<dbReference type="PANTHER" id="PTHR11669:SF20">
    <property type="entry name" value="REPLICATION FACTOR C SUBUNIT 4"/>
    <property type="match status" value="1"/>
</dbReference>
<evidence type="ECO:0000256" key="3">
    <source>
        <dbReference type="ARBA" id="ARBA00022840"/>
    </source>
</evidence>
<dbReference type="GO" id="GO:0005663">
    <property type="term" value="C:DNA replication factor C complex"/>
    <property type="evidence" value="ECO:0007669"/>
    <property type="project" value="TreeGrafter"/>
</dbReference>
<dbReference type="OrthoDB" id="10249205at2759"/>
<gene>
    <name evidence="4" type="ORF">ECPE_LOCUS18236</name>
</gene>
<dbReference type="GO" id="GO:0006281">
    <property type="term" value="P:DNA repair"/>
    <property type="evidence" value="ECO:0007669"/>
    <property type="project" value="TreeGrafter"/>
</dbReference>
<keyword evidence="2" id="KW-0547">Nucleotide-binding</keyword>
<evidence type="ECO:0000256" key="1">
    <source>
        <dbReference type="ARBA" id="ARBA00022705"/>
    </source>
</evidence>
<reference evidence="4 5" key="2">
    <citation type="submission" date="2018-11" db="EMBL/GenBank/DDBJ databases">
        <authorList>
            <consortium name="Pathogen Informatics"/>
        </authorList>
    </citation>
    <scope>NUCLEOTIDE SEQUENCE [LARGE SCALE GENOMIC DNA]</scope>
    <source>
        <strain evidence="4 5">Egypt</strain>
    </source>
</reference>
<reference evidence="6" key="1">
    <citation type="submission" date="2016-06" db="UniProtKB">
        <authorList>
            <consortium name="WormBaseParasite"/>
        </authorList>
    </citation>
    <scope>IDENTIFICATION</scope>
</reference>
<dbReference type="WBParaSite" id="ECPE_0001828601-mRNA-1">
    <property type="protein sequence ID" value="ECPE_0001828601-mRNA-1"/>
    <property type="gene ID" value="ECPE_0001828601"/>
</dbReference>